<dbReference type="EMBL" id="CH473952">
    <property type="protein sequence ID" value="EDL81989.1"/>
    <property type="molecule type" value="Genomic_DNA"/>
</dbReference>
<gene>
    <name evidence="1" type="ORF">rCG_28823</name>
</gene>
<evidence type="ECO:0000313" key="1">
    <source>
        <dbReference type="EMBL" id="EDL81989.1"/>
    </source>
</evidence>
<evidence type="ECO:0000313" key="2">
    <source>
        <dbReference type="Proteomes" id="UP000234681"/>
    </source>
</evidence>
<dbReference type="Proteomes" id="UP000234681">
    <property type="component" value="Chromosome 2"/>
</dbReference>
<proteinExistence type="predicted"/>
<accession>A6HV53</accession>
<organism evidence="1 2">
    <name type="scientific">Rattus norvegicus</name>
    <name type="common">Rat</name>
    <dbReference type="NCBI Taxonomy" id="10116"/>
    <lineage>
        <taxon>Eukaryota</taxon>
        <taxon>Metazoa</taxon>
        <taxon>Chordata</taxon>
        <taxon>Craniata</taxon>
        <taxon>Vertebrata</taxon>
        <taxon>Euteleostomi</taxon>
        <taxon>Mammalia</taxon>
        <taxon>Eutheria</taxon>
        <taxon>Euarchontoglires</taxon>
        <taxon>Glires</taxon>
        <taxon>Rodentia</taxon>
        <taxon>Myomorpha</taxon>
        <taxon>Muroidea</taxon>
        <taxon>Muridae</taxon>
        <taxon>Murinae</taxon>
        <taxon>Rattus</taxon>
    </lineage>
</organism>
<reference evidence="2" key="1">
    <citation type="submission" date="2005-09" db="EMBL/GenBank/DDBJ databases">
        <authorList>
            <person name="Mural R.J."/>
            <person name="Li P.W."/>
            <person name="Adams M.D."/>
            <person name="Amanatides P.G."/>
            <person name="Baden-Tillson H."/>
            <person name="Barnstead M."/>
            <person name="Chin S.H."/>
            <person name="Dew I."/>
            <person name="Evans C.A."/>
            <person name="Ferriera S."/>
            <person name="Flanigan M."/>
            <person name="Fosler C."/>
            <person name="Glodek A."/>
            <person name="Gu Z."/>
            <person name="Holt R.A."/>
            <person name="Jennings D."/>
            <person name="Kraft C.L."/>
            <person name="Lu F."/>
            <person name="Nguyen T."/>
            <person name="Nusskern D.R."/>
            <person name="Pfannkoch C.M."/>
            <person name="Sitter C."/>
            <person name="Sutton G.G."/>
            <person name="Venter J.C."/>
            <person name="Wang Z."/>
            <person name="Woodage T."/>
            <person name="Zheng X.H."/>
            <person name="Zhong F."/>
        </authorList>
    </citation>
    <scope>NUCLEOTIDE SEQUENCE [LARGE SCALE GENOMIC DNA]</scope>
    <source>
        <strain>BN</strain>
        <strain evidence="2">Sprague-Dawley</strain>
    </source>
</reference>
<sequence length="56" mass="6218">MYSKRVQGVHAERLKVLMRLSEMKTMSVGPVVFPQAPNVSMTGSNVSLLLKSRKSL</sequence>
<name>A6HV53_RAT</name>
<dbReference type="AlphaFoldDB" id="A6HV53"/>
<protein>
    <submittedName>
        <fullName evidence="1">RCG28823</fullName>
    </submittedName>
</protein>